<reference evidence="1" key="1">
    <citation type="submission" date="2018-11" db="EMBL/GenBank/DDBJ databases">
        <authorList>
            <consortium name="Genoscope - CEA"/>
            <person name="William W."/>
        </authorList>
    </citation>
    <scope>NUCLEOTIDE SEQUENCE</scope>
</reference>
<organism evidence="1">
    <name type="scientific">Brassica oleracea</name>
    <name type="common">Wild cabbage</name>
    <dbReference type="NCBI Taxonomy" id="3712"/>
    <lineage>
        <taxon>Eukaryota</taxon>
        <taxon>Viridiplantae</taxon>
        <taxon>Streptophyta</taxon>
        <taxon>Embryophyta</taxon>
        <taxon>Tracheophyta</taxon>
        <taxon>Spermatophyta</taxon>
        <taxon>Magnoliopsida</taxon>
        <taxon>eudicotyledons</taxon>
        <taxon>Gunneridae</taxon>
        <taxon>Pentapetalae</taxon>
        <taxon>rosids</taxon>
        <taxon>malvids</taxon>
        <taxon>Brassicales</taxon>
        <taxon>Brassicaceae</taxon>
        <taxon>Brassiceae</taxon>
        <taxon>Brassica</taxon>
    </lineage>
</organism>
<gene>
    <name evidence="1" type="ORF">BOLC5T32347H</name>
</gene>
<dbReference type="EMBL" id="LR031877">
    <property type="protein sequence ID" value="VDD44800.1"/>
    <property type="molecule type" value="Genomic_DNA"/>
</dbReference>
<sequence length="74" mass="8637">MFVRVPFQQVLQMNFDNTYPIDLFGWFTTFGTLTQHVDDPYEEIFGVHLTKTNLSRWMKSGCELECEASGQLAR</sequence>
<accession>A0A3P6EY33</accession>
<proteinExistence type="predicted"/>
<protein>
    <submittedName>
        <fullName evidence="1">Uncharacterized protein</fullName>
    </submittedName>
</protein>
<name>A0A3P6EY33_BRAOL</name>
<dbReference type="AlphaFoldDB" id="A0A3P6EY33"/>
<evidence type="ECO:0000313" key="1">
    <source>
        <dbReference type="EMBL" id="VDD44800.1"/>
    </source>
</evidence>